<accession>A0A7X2NG52</accession>
<keyword evidence="2" id="KW-1185">Reference proteome</keyword>
<dbReference type="RefSeq" id="WP_154576378.1">
    <property type="nucleotide sequence ID" value="NZ_VUMO01000007.1"/>
</dbReference>
<gene>
    <name evidence="1" type="ORF">FYJ52_06250</name>
</gene>
<protein>
    <submittedName>
        <fullName evidence="1">Uncharacterized protein</fullName>
    </submittedName>
</protein>
<name>A0A7X2NG52_9FIRM</name>
<sequence>MKLKIVIIILIAVMLISGCFLAWSLGTRNPSPNSTESINSFEQMEWFTHSIGHSDKTAHPRTVIEK</sequence>
<organism evidence="1 2">
    <name type="scientific">Pseudoramibacter porci</name>
    <dbReference type="NCBI Taxonomy" id="2606631"/>
    <lineage>
        <taxon>Bacteria</taxon>
        <taxon>Bacillati</taxon>
        <taxon>Bacillota</taxon>
        <taxon>Clostridia</taxon>
        <taxon>Eubacteriales</taxon>
        <taxon>Eubacteriaceae</taxon>
        <taxon>Pseudoramibacter</taxon>
    </lineage>
</organism>
<comment type="caution">
    <text evidence="1">The sequence shown here is derived from an EMBL/GenBank/DDBJ whole genome shotgun (WGS) entry which is preliminary data.</text>
</comment>
<dbReference type="EMBL" id="VUMO01000007">
    <property type="protein sequence ID" value="MSS19996.1"/>
    <property type="molecule type" value="Genomic_DNA"/>
</dbReference>
<dbReference type="PROSITE" id="PS51257">
    <property type="entry name" value="PROKAR_LIPOPROTEIN"/>
    <property type="match status" value="1"/>
</dbReference>
<reference evidence="1 2" key="1">
    <citation type="submission" date="2019-08" db="EMBL/GenBank/DDBJ databases">
        <title>In-depth cultivation of the pig gut microbiome towards novel bacterial diversity and tailored functional studies.</title>
        <authorList>
            <person name="Wylensek D."/>
            <person name="Hitch T.C.A."/>
            <person name="Clavel T."/>
        </authorList>
    </citation>
    <scope>NUCLEOTIDE SEQUENCE [LARGE SCALE GENOMIC DNA]</scope>
    <source>
        <strain evidence="1 2">RF-744-FAT-4</strain>
    </source>
</reference>
<evidence type="ECO:0000313" key="2">
    <source>
        <dbReference type="Proteomes" id="UP000461754"/>
    </source>
</evidence>
<proteinExistence type="predicted"/>
<evidence type="ECO:0000313" key="1">
    <source>
        <dbReference type="EMBL" id="MSS19996.1"/>
    </source>
</evidence>
<dbReference type="Proteomes" id="UP000461754">
    <property type="component" value="Unassembled WGS sequence"/>
</dbReference>
<dbReference type="AlphaFoldDB" id="A0A7X2NG52"/>